<gene>
    <name evidence="1" type="ORF">POL25_23795</name>
</gene>
<evidence type="ECO:0000313" key="1">
    <source>
        <dbReference type="EMBL" id="MDC0719943.1"/>
    </source>
</evidence>
<comment type="caution">
    <text evidence="1">The sequence shown here is derived from an EMBL/GenBank/DDBJ whole genome shotgun (WGS) entry which is preliminary data.</text>
</comment>
<evidence type="ECO:0000313" key="2">
    <source>
        <dbReference type="Proteomes" id="UP001221686"/>
    </source>
</evidence>
<reference evidence="1 2" key="1">
    <citation type="submission" date="2022-11" db="EMBL/GenBank/DDBJ databases">
        <title>Minimal conservation of predation-associated metabolite biosynthetic gene clusters underscores biosynthetic potential of Myxococcota including descriptions for ten novel species: Archangium lansinium sp. nov., Myxococcus landrumus sp. nov., Nannocystis bai.</title>
        <authorList>
            <person name="Ahearne A."/>
            <person name="Stevens C."/>
            <person name="Dowd S."/>
        </authorList>
    </citation>
    <scope>NUCLEOTIDE SEQUENCE [LARGE SCALE GENOMIC DNA]</scope>
    <source>
        <strain evidence="1 2">BB15-2</strain>
    </source>
</reference>
<sequence>MSEPFKKQNGHPSRVGHATHHIYVNAERLILARAPVAGAPPELDEIGAGAQCAGCGRDIFEVLQWDAGRELFVCDCGEAYGLREDGYLSERPREDEGDGP</sequence>
<keyword evidence="2" id="KW-1185">Reference proteome</keyword>
<name>A0ABT5E4T1_9BACT</name>
<protein>
    <submittedName>
        <fullName evidence="1">Uncharacterized protein</fullName>
    </submittedName>
</protein>
<organism evidence="1 2">
    <name type="scientific">Nannocystis bainbridge</name>
    <dbReference type="NCBI Taxonomy" id="2995303"/>
    <lineage>
        <taxon>Bacteria</taxon>
        <taxon>Pseudomonadati</taxon>
        <taxon>Myxococcota</taxon>
        <taxon>Polyangia</taxon>
        <taxon>Nannocystales</taxon>
        <taxon>Nannocystaceae</taxon>
        <taxon>Nannocystis</taxon>
    </lineage>
</organism>
<dbReference type="Proteomes" id="UP001221686">
    <property type="component" value="Unassembled WGS sequence"/>
</dbReference>
<proteinExistence type="predicted"/>
<dbReference type="RefSeq" id="WP_272088440.1">
    <property type="nucleotide sequence ID" value="NZ_JAQNDL010000002.1"/>
</dbReference>
<dbReference type="EMBL" id="JAQNDL010000002">
    <property type="protein sequence ID" value="MDC0719943.1"/>
    <property type="molecule type" value="Genomic_DNA"/>
</dbReference>
<accession>A0ABT5E4T1</accession>